<evidence type="ECO:0008006" key="4">
    <source>
        <dbReference type="Google" id="ProtNLM"/>
    </source>
</evidence>
<name>A0A976U8J3_9CAUD</name>
<keyword evidence="1" id="KW-1133">Transmembrane helix</keyword>
<evidence type="ECO:0000313" key="3">
    <source>
        <dbReference type="Proteomes" id="UP001059969"/>
    </source>
</evidence>
<keyword evidence="3" id="KW-1185">Reference proteome</keyword>
<sequence>MPKFTAETRNWIYGIVTAALTIAGVYFGIDAVTQGQWANLAAAILNISAAGATDLARRNVTYDD</sequence>
<dbReference type="GeneID" id="80019632"/>
<dbReference type="Proteomes" id="UP001059969">
    <property type="component" value="Segment"/>
</dbReference>
<evidence type="ECO:0000313" key="2">
    <source>
        <dbReference type="EMBL" id="UVF60425.1"/>
    </source>
</evidence>
<reference evidence="2" key="1">
    <citation type="submission" date="2022-06" db="EMBL/GenBank/DDBJ databases">
        <authorList>
            <person name="Butura J."/>
            <person name="LaBianca K."/>
            <person name="McKnight A."/>
            <person name="Pan K."/>
            <person name="Whelan S."/>
            <person name="Laramee A."/>
            <person name="Rocheleau J.M."/>
            <person name="Chien P."/>
            <person name="Garlena R.A."/>
            <person name="Russell D.A."/>
            <person name="Jacobs-Sera D."/>
            <person name="Hatfull G.F."/>
        </authorList>
    </citation>
    <scope>NUCLEOTIDE SEQUENCE</scope>
</reference>
<dbReference type="RefSeq" id="YP_010755025.1">
    <property type="nucleotide sequence ID" value="NC_073467.1"/>
</dbReference>
<feature type="transmembrane region" description="Helical" evidence="1">
    <location>
        <begin position="12"/>
        <end position="29"/>
    </location>
</feature>
<evidence type="ECO:0000256" key="1">
    <source>
        <dbReference type="SAM" id="Phobius"/>
    </source>
</evidence>
<protein>
    <recommendedName>
        <fullName evidence="4">Holin</fullName>
    </recommendedName>
</protein>
<accession>A0A976U8J3</accession>
<organism evidence="2 3">
    <name type="scientific">Microbacterium phage PineapplePizza</name>
    <dbReference type="NCBI Taxonomy" id="2927268"/>
    <lineage>
        <taxon>Viruses</taxon>
        <taxon>Duplodnaviria</taxon>
        <taxon>Heunggongvirae</taxon>
        <taxon>Uroviricota</taxon>
        <taxon>Caudoviricetes</taxon>
        <taxon>Amherstvirus</taxon>
        <taxon>Amherstvirus pineapplepizza</taxon>
    </lineage>
</organism>
<keyword evidence="1" id="KW-0812">Transmembrane</keyword>
<keyword evidence="1" id="KW-0472">Membrane</keyword>
<gene>
    <name evidence="2" type="primary">17</name>
    <name evidence="2" type="ORF">SEA_PINEAPPLEPIZZA_17</name>
</gene>
<proteinExistence type="predicted"/>
<dbReference type="KEGG" id="vg:80019632"/>
<dbReference type="EMBL" id="ON724010">
    <property type="protein sequence ID" value="UVF60425.1"/>
    <property type="molecule type" value="Genomic_DNA"/>
</dbReference>